<comment type="similarity">
    <text evidence="1">Belongs to the Gfa family.</text>
</comment>
<comment type="caution">
    <text evidence="6">The sequence shown here is derived from an EMBL/GenBank/DDBJ whole genome shotgun (WGS) entry which is preliminary data.</text>
</comment>
<dbReference type="Gene3D" id="3.90.1590.10">
    <property type="entry name" value="glutathione-dependent formaldehyde- activating enzyme (gfa)"/>
    <property type="match status" value="1"/>
</dbReference>
<dbReference type="RefSeq" id="WP_340332410.1">
    <property type="nucleotide sequence ID" value="NZ_JAZHOF010000013.1"/>
</dbReference>
<proteinExistence type="inferred from homology"/>
<evidence type="ECO:0000256" key="3">
    <source>
        <dbReference type="ARBA" id="ARBA00022833"/>
    </source>
</evidence>
<keyword evidence="2" id="KW-0479">Metal-binding</keyword>
<protein>
    <submittedName>
        <fullName evidence="6">GFA family protein</fullName>
    </submittedName>
</protein>
<dbReference type="PANTHER" id="PTHR33337:SF40">
    <property type="entry name" value="CENP-V_GFA DOMAIN-CONTAINING PROTEIN-RELATED"/>
    <property type="match status" value="1"/>
</dbReference>
<dbReference type="Pfam" id="PF04828">
    <property type="entry name" value="GFA"/>
    <property type="match status" value="1"/>
</dbReference>
<dbReference type="PANTHER" id="PTHR33337">
    <property type="entry name" value="GFA DOMAIN-CONTAINING PROTEIN"/>
    <property type="match status" value="1"/>
</dbReference>
<evidence type="ECO:0000259" key="5">
    <source>
        <dbReference type="PROSITE" id="PS51891"/>
    </source>
</evidence>
<dbReference type="SUPFAM" id="SSF51316">
    <property type="entry name" value="Mss4-like"/>
    <property type="match status" value="1"/>
</dbReference>
<dbReference type="GO" id="GO:0046872">
    <property type="term" value="F:metal ion binding"/>
    <property type="evidence" value="ECO:0007669"/>
    <property type="project" value="UniProtKB-KW"/>
</dbReference>
<keyword evidence="7" id="KW-1185">Reference proteome</keyword>
<dbReference type="AlphaFoldDB" id="A0AAW9S0L1"/>
<feature type="domain" description="CENP-V/GFA" evidence="5">
    <location>
        <begin position="5"/>
        <end position="121"/>
    </location>
</feature>
<dbReference type="GO" id="GO:0016846">
    <property type="term" value="F:carbon-sulfur lyase activity"/>
    <property type="evidence" value="ECO:0007669"/>
    <property type="project" value="InterPro"/>
</dbReference>
<gene>
    <name evidence="6" type="ORF">V3328_24755</name>
</gene>
<evidence type="ECO:0000256" key="2">
    <source>
        <dbReference type="ARBA" id="ARBA00022723"/>
    </source>
</evidence>
<organism evidence="6 7">
    <name type="scientific">Microbaculum marinum</name>
    <dbReference type="NCBI Taxonomy" id="1764581"/>
    <lineage>
        <taxon>Bacteria</taxon>
        <taxon>Pseudomonadati</taxon>
        <taxon>Pseudomonadota</taxon>
        <taxon>Alphaproteobacteria</taxon>
        <taxon>Hyphomicrobiales</taxon>
        <taxon>Tepidamorphaceae</taxon>
        <taxon>Microbaculum</taxon>
    </lineage>
</organism>
<dbReference type="Proteomes" id="UP001378188">
    <property type="component" value="Unassembled WGS sequence"/>
</dbReference>
<evidence type="ECO:0000313" key="6">
    <source>
        <dbReference type="EMBL" id="MEJ8574710.1"/>
    </source>
</evidence>
<keyword evidence="3" id="KW-0862">Zinc</keyword>
<dbReference type="InterPro" id="IPR011057">
    <property type="entry name" value="Mss4-like_sf"/>
</dbReference>
<sequence length="135" mass="14937">MTARYSGSCLCGAVSFEFDGEFERFFLCHCQRCRKGSGTAHAANLFLSPERFEWLAGADEVKAYRVPESRRVSCFCSICGSPVPTLNEEHGIVKVPAGCLDSPVPKRPDAHIFMASKADWDFDLADVPMLDELPD</sequence>
<evidence type="ECO:0000313" key="7">
    <source>
        <dbReference type="Proteomes" id="UP001378188"/>
    </source>
</evidence>
<dbReference type="PROSITE" id="PS51891">
    <property type="entry name" value="CENP_V_GFA"/>
    <property type="match status" value="1"/>
</dbReference>
<accession>A0AAW9S0L1</accession>
<reference evidence="6 7" key="1">
    <citation type="submission" date="2024-02" db="EMBL/GenBank/DDBJ databases">
        <title>Genome analysis and characterization of Microbaculum marinisediminis sp. nov., isolated from marine sediment.</title>
        <authorList>
            <person name="Du Z.-J."/>
            <person name="Ye Y.-Q."/>
            <person name="Zhang Z.-R."/>
            <person name="Yuan S.-M."/>
            <person name="Zhang X.-Y."/>
        </authorList>
    </citation>
    <scope>NUCLEOTIDE SEQUENCE [LARGE SCALE GENOMIC DNA]</scope>
    <source>
        <strain evidence="6 7">SDUM1044001</strain>
    </source>
</reference>
<dbReference type="EMBL" id="JAZHOF010000013">
    <property type="protein sequence ID" value="MEJ8574710.1"/>
    <property type="molecule type" value="Genomic_DNA"/>
</dbReference>
<name>A0AAW9S0L1_9HYPH</name>
<evidence type="ECO:0000256" key="1">
    <source>
        <dbReference type="ARBA" id="ARBA00005495"/>
    </source>
</evidence>
<keyword evidence="4" id="KW-0456">Lyase</keyword>
<dbReference type="InterPro" id="IPR006913">
    <property type="entry name" value="CENP-V/GFA"/>
</dbReference>
<evidence type="ECO:0000256" key="4">
    <source>
        <dbReference type="ARBA" id="ARBA00023239"/>
    </source>
</evidence>